<comment type="similarity">
    <text evidence="1 13">Belongs to the helicase family. DnaB subfamily.</text>
</comment>
<keyword evidence="6 13" id="KW-0347">Helicase</keyword>
<dbReference type="InterPro" id="IPR003593">
    <property type="entry name" value="AAA+_ATPase"/>
</dbReference>
<evidence type="ECO:0000256" key="2">
    <source>
        <dbReference type="ARBA" id="ARBA00022515"/>
    </source>
</evidence>
<dbReference type="InterPro" id="IPR036185">
    <property type="entry name" value="DNA_heli_DnaB-like_N_sf"/>
</dbReference>
<evidence type="ECO:0000256" key="10">
    <source>
        <dbReference type="ARBA" id="ARBA00044932"/>
    </source>
</evidence>
<dbReference type="GO" id="GO:0005524">
    <property type="term" value="F:ATP binding"/>
    <property type="evidence" value="ECO:0007669"/>
    <property type="project" value="UniProtKB-UniRule"/>
</dbReference>
<dbReference type="GO" id="GO:1990077">
    <property type="term" value="C:primosome complex"/>
    <property type="evidence" value="ECO:0007669"/>
    <property type="project" value="UniProtKB-UniRule"/>
</dbReference>
<keyword evidence="7 13" id="KW-0067">ATP-binding</keyword>
<dbReference type="InterPro" id="IPR027417">
    <property type="entry name" value="P-loop_NTPase"/>
</dbReference>
<dbReference type="GO" id="GO:0016787">
    <property type="term" value="F:hydrolase activity"/>
    <property type="evidence" value="ECO:0007669"/>
    <property type="project" value="UniProtKB-KW"/>
</dbReference>
<evidence type="ECO:0000256" key="6">
    <source>
        <dbReference type="ARBA" id="ARBA00022806"/>
    </source>
</evidence>
<evidence type="ECO:0000256" key="13">
    <source>
        <dbReference type="RuleBase" id="RU362085"/>
    </source>
</evidence>
<evidence type="ECO:0000313" key="16">
    <source>
        <dbReference type="Proteomes" id="UP000464374"/>
    </source>
</evidence>
<name>A0A6P1Y2S6_9SPIR</name>
<evidence type="ECO:0000256" key="12">
    <source>
        <dbReference type="NCBIfam" id="TIGR00665"/>
    </source>
</evidence>
<evidence type="ECO:0000313" key="15">
    <source>
        <dbReference type="EMBL" id="QHX43222.1"/>
    </source>
</evidence>
<keyword evidence="2 13" id="KW-0639">Primosome</keyword>
<dbReference type="Gene3D" id="3.40.50.300">
    <property type="entry name" value="P-loop containing nucleotide triphosphate hydrolases"/>
    <property type="match status" value="1"/>
</dbReference>
<comment type="catalytic activity">
    <reaction evidence="11 13">
        <text>ATP + H2O = ADP + phosphate + H(+)</text>
        <dbReference type="Rhea" id="RHEA:13065"/>
        <dbReference type="ChEBI" id="CHEBI:15377"/>
        <dbReference type="ChEBI" id="CHEBI:15378"/>
        <dbReference type="ChEBI" id="CHEBI:30616"/>
        <dbReference type="ChEBI" id="CHEBI:43474"/>
        <dbReference type="ChEBI" id="CHEBI:456216"/>
        <dbReference type="EC" id="5.6.2.3"/>
    </reaction>
</comment>
<dbReference type="NCBIfam" id="TIGR00665">
    <property type="entry name" value="DnaB"/>
    <property type="match status" value="1"/>
</dbReference>
<dbReference type="InterPro" id="IPR007694">
    <property type="entry name" value="DNA_helicase_DnaB-like_C"/>
</dbReference>
<dbReference type="GO" id="GO:0005829">
    <property type="term" value="C:cytosol"/>
    <property type="evidence" value="ECO:0007669"/>
    <property type="project" value="TreeGrafter"/>
</dbReference>
<dbReference type="EC" id="5.6.2.3" evidence="12 13"/>
<organism evidence="15 16">
    <name type="scientific">Treponema vincentii</name>
    <dbReference type="NCBI Taxonomy" id="69710"/>
    <lineage>
        <taxon>Bacteria</taxon>
        <taxon>Pseudomonadati</taxon>
        <taxon>Spirochaetota</taxon>
        <taxon>Spirochaetia</taxon>
        <taxon>Spirochaetales</taxon>
        <taxon>Treponemataceae</taxon>
        <taxon>Treponema</taxon>
    </lineage>
</organism>
<comment type="function">
    <text evidence="10 13">The main replicative DNA helicase, it participates in initiation and elongation during chromosome replication. Travels ahead of the DNA replisome, separating dsDNA into templates for DNA synthesis. A processive ATP-dependent 5'-3' DNA helicase it has DNA-dependent ATPase activity.</text>
</comment>
<dbReference type="Proteomes" id="UP000464374">
    <property type="component" value="Chromosome"/>
</dbReference>
<dbReference type="PANTHER" id="PTHR30153">
    <property type="entry name" value="REPLICATIVE DNA HELICASE DNAB"/>
    <property type="match status" value="1"/>
</dbReference>
<dbReference type="GO" id="GO:0003677">
    <property type="term" value="F:DNA binding"/>
    <property type="evidence" value="ECO:0007669"/>
    <property type="project" value="UniProtKB-UniRule"/>
</dbReference>
<dbReference type="InterPro" id="IPR016136">
    <property type="entry name" value="DNA_helicase_N/primase_C"/>
</dbReference>
<dbReference type="PANTHER" id="PTHR30153:SF2">
    <property type="entry name" value="REPLICATIVE DNA HELICASE"/>
    <property type="match status" value="1"/>
</dbReference>
<reference evidence="15 16" key="1">
    <citation type="submission" date="2020-01" db="EMBL/GenBank/DDBJ databases">
        <title>Complete genome sequence of a human oral phylogroup 1 Treponema sp. strain ATCC 700766, originally isolated from periodontitis dental plaque.</title>
        <authorList>
            <person name="Chan Y."/>
            <person name="Huo Y.-B."/>
            <person name="Yu X.-L."/>
            <person name="Zeng H."/>
            <person name="Leung W.-K."/>
            <person name="Watt R.M."/>
        </authorList>
    </citation>
    <scope>NUCLEOTIDE SEQUENCE [LARGE SCALE GENOMIC DNA]</scope>
    <source>
        <strain evidence="15 16">OMZ 804</strain>
    </source>
</reference>
<sequence length="441" mass="48783">MSDMIKQLSSLKDKIPPNNTEAEQAVLGAILLDSDSIGTVLQYVRAESFYTIAHQKIFQAVVDLYNGGHRVDLLVISEHLRQEGLLDSVGGMAYIASLTDTVPSTANVAYYAKIVLDAAIRRSLLRVSQQIYADVFDQTVAYSSVLEQAQKNIFDLTDAGQSATFHTPKDLILEAIEIIQARTQHRDEFSGIPSGFEFLDSLTSGFQNSELIIIGARPSIGKTALALTIADYISVTKKIPSAFFSLEMSNMQLIHRLFSLESRVSSSKIRSGNLQLADFQKIQDAAGRLYEAPLYIVDMPNMKLLDLRAMARQLCLQEGVKIIFIDYLGLIASENNAIPRHERFAEISQSLKSLARELNIPVIALSQVGRDAEGTAPTLANLRESGAIEQDADVVMFLHREKRESPDTELIVAKQRNGPVATVNLEFISECTRFVSKARNE</sequence>
<dbReference type="GO" id="GO:0043139">
    <property type="term" value="F:5'-3' DNA helicase activity"/>
    <property type="evidence" value="ECO:0007669"/>
    <property type="project" value="UniProtKB-EC"/>
</dbReference>
<dbReference type="InterPro" id="IPR007692">
    <property type="entry name" value="DNA_helicase_DnaB"/>
</dbReference>
<keyword evidence="3 13" id="KW-0235">DNA replication</keyword>
<dbReference type="SUPFAM" id="SSF48024">
    <property type="entry name" value="N-terminal domain of DnaB helicase"/>
    <property type="match status" value="1"/>
</dbReference>
<keyword evidence="4 13" id="KW-0547">Nucleotide-binding</keyword>
<evidence type="ECO:0000259" key="14">
    <source>
        <dbReference type="PROSITE" id="PS51199"/>
    </source>
</evidence>
<dbReference type="EMBL" id="CP048020">
    <property type="protein sequence ID" value="QHX43222.1"/>
    <property type="molecule type" value="Genomic_DNA"/>
</dbReference>
<dbReference type="Pfam" id="PF00772">
    <property type="entry name" value="DnaB"/>
    <property type="match status" value="1"/>
</dbReference>
<accession>A0A6P1Y2S6</accession>
<dbReference type="CDD" id="cd00984">
    <property type="entry name" value="DnaB_C"/>
    <property type="match status" value="1"/>
</dbReference>
<evidence type="ECO:0000256" key="4">
    <source>
        <dbReference type="ARBA" id="ARBA00022741"/>
    </source>
</evidence>
<evidence type="ECO:0000256" key="9">
    <source>
        <dbReference type="ARBA" id="ARBA00023235"/>
    </source>
</evidence>
<dbReference type="PROSITE" id="PS51199">
    <property type="entry name" value="SF4_HELICASE"/>
    <property type="match status" value="1"/>
</dbReference>
<keyword evidence="9" id="KW-0413">Isomerase</keyword>
<keyword evidence="8 13" id="KW-0238">DNA-binding</keyword>
<evidence type="ECO:0000256" key="3">
    <source>
        <dbReference type="ARBA" id="ARBA00022705"/>
    </source>
</evidence>
<proteinExistence type="inferred from homology"/>
<evidence type="ECO:0000256" key="11">
    <source>
        <dbReference type="ARBA" id="ARBA00048954"/>
    </source>
</evidence>
<dbReference type="Gene3D" id="1.10.860.10">
    <property type="entry name" value="DNAb Helicase, Chain A"/>
    <property type="match status" value="1"/>
</dbReference>
<dbReference type="Pfam" id="PF03796">
    <property type="entry name" value="DnaB_C"/>
    <property type="match status" value="1"/>
</dbReference>
<dbReference type="GO" id="GO:0006269">
    <property type="term" value="P:DNA replication, synthesis of primer"/>
    <property type="evidence" value="ECO:0007669"/>
    <property type="project" value="UniProtKB-UniRule"/>
</dbReference>
<dbReference type="RefSeq" id="WP_162663551.1">
    <property type="nucleotide sequence ID" value="NZ_CP048020.1"/>
</dbReference>
<dbReference type="KEGG" id="trz:GWP43_06935"/>
<dbReference type="FunFam" id="1.10.860.10:FF:000001">
    <property type="entry name" value="Replicative DNA helicase"/>
    <property type="match status" value="1"/>
</dbReference>
<dbReference type="SUPFAM" id="SSF52540">
    <property type="entry name" value="P-loop containing nucleoside triphosphate hydrolases"/>
    <property type="match status" value="1"/>
</dbReference>
<protein>
    <recommendedName>
        <fullName evidence="12 13">Replicative DNA helicase</fullName>
        <ecNumber evidence="12 13">5.6.2.3</ecNumber>
    </recommendedName>
</protein>
<evidence type="ECO:0000256" key="5">
    <source>
        <dbReference type="ARBA" id="ARBA00022801"/>
    </source>
</evidence>
<gene>
    <name evidence="15" type="primary">dnaB</name>
    <name evidence="15" type="ORF">GWP43_06935</name>
</gene>
<keyword evidence="5 13" id="KW-0378">Hydrolase</keyword>
<feature type="domain" description="SF4 helicase" evidence="14">
    <location>
        <begin position="185"/>
        <end position="441"/>
    </location>
</feature>
<evidence type="ECO:0000256" key="1">
    <source>
        <dbReference type="ARBA" id="ARBA00008428"/>
    </source>
</evidence>
<evidence type="ECO:0000256" key="7">
    <source>
        <dbReference type="ARBA" id="ARBA00022840"/>
    </source>
</evidence>
<evidence type="ECO:0000256" key="8">
    <source>
        <dbReference type="ARBA" id="ARBA00023125"/>
    </source>
</evidence>
<dbReference type="InterPro" id="IPR007693">
    <property type="entry name" value="DNA_helicase_DnaB-like_N"/>
</dbReference>
<dbReference type="SMART" id="SM00382">
    <property type="entry name" value="AAA"/>
    <property type="match status" value="1"/>
</dbReference>
<dbReference type="AlphaFoldDB" id="A0A6P1Y2S6"/>